<feature type="region of interest" description="Disordered" evidence="1">
    <location>
        <begin position="213"/>
        <end position="322"/>
    </location>
</feature>
<dbReference type="PROSITE" id="PS50172">
    <property type="entry name" value="BRCT"/>
    <property type="match status" value="1"/>
</dbReference>
<evidence type="ECO:0000313" key="3">
    <source>
        <dbReference type="EMBL" id="OAQ28429.1"/>
    </source>
</evidence>
<dbReference type="Proteomes" id="UP000078512">
    <property type="component" value="Unassembled WGS sequence"/>
</dbReference>
<reference evidence="3 4" key="1">
    <citation type="submission" date="2016-05" db="EMBL/GenBank/DDBJ databases">
        <title>Genome sequencing reveals origins of a unique bacterial endosymbiosis in the earliest lineages of terrestrial Fungi.</title>
        <authorList>
            <consortium name="DOE Joint Genome Institute"/>
            <person name="Uehling J."/>
            <person name="Gryganskyi A."/>
            <person name="Hameed K."/>
            <person name="Tschaplinski T."/>
            <person name="Misztal P."/>
            <person name="Wu S."/>
            <person name="Desiro A."/>
            <person name="Vande Pol N."/>
            <person name="Du Z.-Y."/>
            <person name="Zienkiewicz A."/>
            <person name="Zienkiewicz K."/>
            <person name="Morin E."/>
            <person name="Tisserant E."/>
            <person name="Splivallo R."/>
            <person name="Hainaut M."/>
            <person name="Henrissat B."/>
            <person name="Ohm R."/>
            <person name="Kuo A."/>
            <person name="Yan J."/>
            <person name="Lipzen A."/>
            <person name="Nolan M."/>
            <person name="Labutti K."/>
            <person name="Barry K."/>
            <person name="Goldstein A."/>
            <person name="Labbe J."/>
            <person name="Schadt C."/>
            <person name="Tuskan G."/>
            <person name="Grigoriev I."/>
            <person name="Martin F."/>
            <person name="Vilgalys R."/>
            <person name="Bonito G."/>
        </authorList>
    </citation>
    <scope>NUCLEOTIDE SEQUENCE [LARGE SCALE GENOMIC DNA]</scope>
    <source>
        <strain evidence="3 4">AG-77</strain>
    </source>
</reference>
<proteinExistence type="predicted"/>
<evidence type="ECO:0000256" key="1">
    <source>
        <dbReference type="SAM" id="MobiDB-lite"/>
    </source>
</evidence>
<evidence type="ECO:0000313" key="4">
    <source>
        <dbReference type="Proteomes" id="UP000078512"/>
    </source>
</evidence>
<dbReference type="OrthoDB" id="2434879at2759"/>
<feature type="compositionally biased region" description="Polar residues" evidence="1">
    <location>
        <begin position="165"/>
        <end position="175"/>
    </location>
</feature>
<name>A0A197JVW5_9FUNG</name>
<feature type="compositionally biased region" description="Polar residues" evidence="1">
    <location>
        <begin position="223"/>
        <end position="234"/>
    </location>
</feature>
<organism evidence="3 4">
    <name type="scientific">Linnemannia elongata AG-77</name>
    <dbReference type="NCBI Taxonomy" id="1314771"/>
    <lineage>
        <taxon>Eukaryota</taxon>
        <taxon>Fungi</taxon>
        <taxon>Fungi incertae sedis</taxon>
        <taxon>Mucoromycota</taxon>
        <taxon>Mortierellomycotina</taxon>
        <taxon>Mortierellomycetes</taxon>
        <taxon>Mortierellales</taxon>
        <taxon>Mortierellaceae</taxon>
        <taxon>Linnemannia</taxon>
    </lineage>
</organism>
<protein>
    <recommendedName>
        <fullName evidence="2">BRCT domain-containing protein</fullName>
    </recommendedName>
</protein>
<evidence type="ECO:0000259" key="2">
    <source>
        <dbReference type="PROSITE" id="PS50172"/>
    </source>
</evidence>
<keyword evidence="4" id="KW-1185">Reference proteome</keyword>
<feature type="region of interest" description="Disordered" evidence="1">
    <location>
        <begin position="113"/>
        <end position="190"/>
    </location>
</feature>
<feature type="compositionally biased region" description="Low complexity" evidence="1">
    <location>
        <begin position="153"/>
        <end position="164"/>
    </location>
</feature>
<sequence length="402" mass="44870">MFSGFSAWFAPELRSYKQTWVNHGGATKELTEADIAFVTDKTSSSESICKPTMKILRPDWIEDSIRGQKRLSLKRYKSVFPGLSRFDSSEHSNMAVGMEAFNSTKVITLDKSWQPHQPEPEIRDLSVTPSSGGASSHRADPTLGSVGGRRIPSSFQQSHSDSVSTGRVRTISLSKSEPEKAVDEEAEEDDIVGRDGLEEESVVATQAFFLTQTFRSSDDENQPPEQDISTNSMESVEIVDDSAPSEPRSVLLEVISQAPKRKRRLPPSILKTKKPPAQTHNSQVSDSVFGSSDDEVVRPRTSTQKRRVSSENSLERADTVPLSRHSMSSGTFYIPEDIRISNNAEGHDASHHQARRISAEDYLRDTLARLDDETKQLLSTRSNGVRLIDIERDNVDLRRKRP</sequence>
<gene>
    <name evidence="3" type="ORF">K457DRAFT_32869</name>
</gene>
<accession>A0A197JVW5</accession>
<feature type="compositionally biased region" description="Polar residues" evidence="1">
    <location>
        <begin position="278"/>
        <end position="290"/>
    </location>
</feature>
<feature type="domain" description="BRCT" evidence="2">
    <location>
        <begin position="1"/>
        <end position="78"/>
    </location>
</feature>
<dbReference type="AlphaFoldDB" id="A0A197JVW5"/>
<dbReference type="InterPro" id="IPR001357">
    <property type="entry name" value="BRCT_dom"/>
</dbReference>
<dbReference type="EMBL" id="KV442048">
    <property type="protein sequence ID" value="OAQ28429.1"/>
    <property type="molecule type" value="Genomic_DNA"/>
</dbReference>